<sequence length="251" mass="29352">MDDKEPLSALSGEDTLYQTAKPGSLSEIVQKCRPTGDYYNMQESTIEELFGVYVYNKQESNIEELFGVYVYNMQESNIEELFSVYEDISLFHYKKKETEKEQIFSPFSYKWLTMNTMSEKKETEIVHILYNRITKSLDLLLKPENLYADTNPRMKMKSNKMELHTDFLSRMMLGDRMPSNISVANNDDQLPELQDQAPPANVRSFLNKKNITETSKHKINLDIDKELPTHRFVTPFRSQRNELRSFVPVSA</sequence>
<accession>A0A9W3AXW5</accession>
<dbReference type="AlphaFoldDB" id="A0A9W3AXW5"/>
<keyword evidence="1" id="KW-1185">Reference proteome</keyword>
<name>A0A9W3AXW5_BIOGL</name>
<gene>
    <name evidence="2" type="primary">LOC106066898</name>
</gene>
<reference evidence="2" key="1">
    <citation type="submission" date="2025-08" db="UniProtKB">
        <authorList>
            <consortium name="RefSeq"/>
        </authorList>
    </citation>
    <scope>IDENTIFICATION</scope>
</reference>
<organism evidence="1 2">
    <name type="scientific">Biomphalaria glabrata</name>
    <name type="common">Bloodfluke planorb</name>
    <name type="synonym">Freshwater snail</name>
    <dbReference type="NCBI Taxonomy" id="6526"/>
    <lineage>
        <taxon>Eukaryota</taxon>
        <taxon>Metazoa</taxon>
        <taxon>Spiralia</taxon>
        <taxon>Lophotrochozoa</taxon>
        <taxon>Mollusca</taxon>
        <taxon>Gastropoda</taxon>
        <taxon>Heterobranchia</taxon>
        <taxon>Euthyneura</taxon>
        <taxon>Panpulmonata</taxon>
        <taxon>Hygrophila</taxon>
        <taxon>Lymnaeoidea</taxon>
        <taxon>Planorbidae</taxon>
        <taxon>Biomphalaria</taxon>
    </lineage>
</organism>
<evidence type="ECO:0000313" key="1">
    <source>
        <dbReference type="Proteomes" id="UP001165740"/>
    </source>
</evidence>
<dbReference type="OrthoDB" id="10396062at2759"/>
<proteinExistence type="predicted"/>
<dbReference type="Proteomes" id="UP001165740">
    <property type="component" value="Chromosome 7"/>
</dbReference>
<dbReference type="GeneID" id="106066898"/>
<evidence type="ECO:0000313" key="2">
    <source>
        <dbReference type="RefSeq" id="XP_055892070.1"/>
    </source>
</evidence>
<protein>
    <submittedName>
        <fullName evidence="2">Uncharacterized protein LOC106066898 isoform X1</fullName>
    </submittedName>
</protein>
<dbReference type="RefSeq" id="XP_055892070.1">
    <property type="nucleotide sequence ID" value="XM_056036095.1"/>
</dbReference>